<organism evidence="4">
    <name type="scientific">Kitasatospora sp. CMC57</name>
    <dbReference type="NCBI Taxonomy" id="3231513"/>
    <lineage>
        <taxon>Bacteria</taxon>
        <taxon>Bacillati</taxon>
        <taxon>Actinomycetota</taxon>
        <taxon>Actinomycetes</taxon>
        <taxon>Kitasatosporales</taxon>
        <taxon>Streptomycetaceae</taxon>
        <taxon>Kitasatospora</taxon>
    </lineage>
</organism>
<protein>
    <recommendedName>
        <fullName evidence="3">AAA+ ATPase domain-containing protein</fullName>
    </recommendedName>
</protein>
<gene>
    <name evidence="4" type="ORF">KCMC57_28900</name>
</gene>
<dbReference type="SUPFAM" id="SSF48452">
    <property type="entry name" value="TPR-like"/>
    <property type="match status" value="2"/>
</dbReference>
<feature type="repeat" description="TPR" evidence="1">
    <location>
        <begin position="549"/>
        <end position="582"/>
    </location>
</feature>
<dbReference type="EMBL" id="AP035881">
    <property type="protein sequence ID" value="BFP46522.1"/>
    <property type="molecule type" value="Genomic_DNA"/>
</dbReference>
<dbReference type="GO" id="GO:0043531">
    <property type="term" value="F:ADP binding"/>
    <property type="evidence" value="ECO:0007669"/>
    <property type="project" value="InterPro"/>
</dbReference>
<sequence>MGAPASGEGEDRVTASEDRHSVRNEISGGLYLGTVVQGADVTLQLPATVPPALSGLPSPSPAFTGRDAARDTLLEALRPGSAPAGAGHVIVGLPGVGKTELALQVAHHALREPGFLPGGVLFIDLFGYDDQRRVGPHRALGSLLRSLAVPDECIPEDPADRERQYRSALATYAAGGRRILVLLDNAMDSAQVRPLLPGDPRIPVLITSRHSLSDLGARLLDLSVLEQQAAVDFIGRSLHEVVGPADTRVRDEPEAADAVASLCGRLPLALSVVSALLADVPARPLRSMATALGDARHRLEELSREDLAVRAAFDLSYRHLCPDQARLFRLLPLNPGPDLSTEAAARLADLAPGDAERLLLPLVRGHLVESGSSYGRWRMHDLMRLFAEELCRAQETPDEREAAADRLFQYYVVTTHAADSRLVPGAQPDSLFPDLDTALTWLDTERHNLLAAALVAPRLGRPGVLLDLHYSLIEFQSLRRNLDESAELALATLEAVRSPDHPMPREVEASVLNNLATAQRELRRFDDAVASYQEAESLHRLSGDAESVAGTLNNLGLTYQQMNRPELAVEVLRQALALYPPETDPRFRGMTHNNLGKALHSVRRLQEAAEAFGEDIVICQEAGDLRGEGVALNNLGMVLRDLGQFPAAVDAHRRALAAARETKDRHSEGLAQANLGLALAMGREGEGPREALGRLLTAVEILDSLGDDHMAAQARNHLGNVLMQVGSPQQAIEPLTSVLELSRRTGDRHTEAMALTNLGSALELSGSYGEAVQAQTAAVTLYRQLGGRHYEAQALLNLGLAYRRTGDLRAADQAFGESAAAFQETGDEENLAKVMRLRNQTPRRRPWRPQHWLRR</sequence>
<dbReference type="PROSITE" id="PS50005">
    <property type="entry name" value="TPR"/>
    <property type="match status" value="1"/>
</dbReference>
<keyword evidence="1" id="KW-0802">TPR repeat</keyword>
<dbReference type="InterPro" id="IPR019734">
    <property type="entry name" value="TPR_rpt"/>
</dbReference>
<dbReference type="PRINTS" id="PR00364">
    <property type="entry name" value="DISEASERSIST"/>
</dbReference>
<accession>A0AB33K1U6</accession>
<reference evidence="4" key="1">
    <citation type="submission" date="2024-07" db="EMBL/GenBank/DDBJ databases">
        <title>Complete genome sequences of cellulolytic bacteria, Kitasatospora sp. CMC57 and Streptomyces sp. CMC78, isolated from Japanese agricultural soil.</title>
        <authorList>
            <person name="Hashimoto T."/>
            <person name="Ito M."/>
            <person name="Iwamoto M."/>
            <person name="Fukahori D."/>
            <person name="Shoda T."/>
            <person name="Sakoda M."/>
            <person name="Morohoshi T."/>
            <person name="Mitsuboshi M."/>
            <person name="Nishizawa T."/>
        </authorList>
    </citation>
    <scope>NUCLEOTIDE SEQUENCE</scope>
    <source>
        <strain evidence="4">CMC57</strain>
    </source>
</reference>
<evidence type="ECO:0000259" key="3">
    <source>
        <dbReference type="SMART" id="SM00382"/>
    </source>
</evidence>
<dbReference type="Pfam" id="PF13424">
    <property type="entry name" value="TPR_12"/>
    <property type="match status" value="3"/>
</dbReference>
<dbReference type="SMART" id="SM00028">
    <property type="entry name" value="TPR"/>
    <property type="match status" value="7"/>
</dbReference>
<dbReference type="SUPFAM" id="SSF52540">
    <property type="entry name" value="P-loop containing nucleoside triphosphate hydrolases"/>
    <property type="match status" value="1"/>
</dbReference>
<dbReference type="AlphaFoldDB" id="A0AB33K1U6"/>
<evidence type="ECO:0000256" key="2">
    <source>
        <dbReference type="SAM" id="MobiDB-lite"/>
    </source>
</evidence>
<feature type="domain" description="AAA+ ATPase" evidence="3">
    <location>
        <begin position="84"/>
        <end position="235"/>
    </location>
</feature>
<proteinExistence type="predicted"/>
<dbReference type="InterPro" id="IPR003593">
    <property type="entry name" value="AAA+_ATPase"/>
</dbReference>
<evidence type="ECO:0000256" key="1">
    <source>
        <dbReference type="PROSITE-ProRule" id="PRU00339"/>
    </source>
</evidence>
<evidence type="ECO:0000313" key="4">
    <source>
        <dbReference type="EMBL" id="BFP46522.1"/>
    </source>
</evidence>
<dbReference type="SMART" id="SM00382">
    <property type="entry name" value="AAA"/>
    <property type="match status" value="1"/>
</dbReference>
<dbReference type="Gene3D" id="1.25.40.10">
    <property type="entry name" value="Tetratricopeptide repeat domain"/>
    <property type="match status" value="2"/>
</dbReference>
<name>A0AB33K1U6_9ACTN</name>
<dbReference type="PANTHER" id="PTHR47691">
    <property type="entry name" value="REGULATOR-RELATED"/>
    <property type="match status" value="1"/>
</dbReference>
<feature type="compositionally biased region" description="Basic and acidic residues" evidence="2">
    <location>
        <begin position="9"/>
        <end position="20"/>
    </location>
</feature>
<dbReference type="PANTHER" id="PTHR47691:SF3">
    <property type="entry name" value="HTH-TYPE TRANSCRIPTIONAL REGULATOR RV0890C-RELATED"/>
    <property type="match status" value="1"/>
</dbReference>
<feature type="region of interest" description="Disordered" evidence="2">
    <location>
        <begin position="1"/>
        <end position="20"/>
    </location>
</feature>
<dbReference type="InterPro" id="IPR027417">
    <property type="entry name" value="P-loop_NTPase"/>
</dbReference>
<dbReference type="Gene3D" id="3.40.50.300">
    <property type="entry name" value="P-loop containing nucleotide triphosphate hydrolases"/>
    <property type="match status" value="1"/>
</dbReference>
<dbReference type="InterPro" id="IPR011990">
    <property type="entry name" value="TPR-like_helical_dom_sf"/>
</dbReference>